<keyword evidence="3" id="KW-1185">Reference proteome</keyword>
<feature type="non-terminal residue" evidence="2">
    <location>
        <position position="72"/>
    </location>
</feature>
<organism evidence="2 3">
    <name type="scientific">Lunasporangiospora selenospora</name>
    <dbReference type="NCBI Taxonomy" id="979761"/>
    <lineage>
        <taxon>Eukaryota</taxon>
        <taxon>Fungi</taxon>
        <taxon>Fungi incertae sedis</taxon>
        <taxon>Mucoromycota</taxon>
        <taxon>Mortierellomycotina</taxon>
        <taxon>Mortierellomycetes</taxon>
        <taxon>Mortierellales</taxon>
        <taxon>Mortierellaceae</taxon>
        <taxon>Lunasporangiospora</taxon>
    </lineage>
</organism>
<accession>A0A9P6KHW4</accession>
<sequence>MTTEKVKRPSSSRRSSYESATQGNGVVLAKNERYSMDHPHGSRPASVNATFDDGIVMESGFRGYLVVLGGFL</sequence>
<evidence type="ECO:0000313" key="3">
    <source>
        <dbReference type="Proteomes" id="UP000780801"/>
    </source>
</evidence>
<dbReference type="EMBL" id="JAABOA010000173">
    <property type="protein sequence ID" value="KAF9585488.1"/>
    <property type="molecule type" value="Genomic_DNA"/>
</dbReference>
<feature type="region of interest" description="Disordered" evidence="1">
    <location>
        <begin position="1"/>
        <end position="26"/>
    </location>
</feature>
<dbReference type="OrthoDB" id="6499973at2759"/>
<name>A0A9P6KHW4_9FUNG</name>
<proteinExistence type="predicted"/>
<evidence type="ECO:0000256" key="1">
    <source>
        <dbReference type="SAM" id="MobiDB-lite"/>
    </source>
</evidence>
<protein>
    <submittedName>
        <fullName evidence="2">Uncharacterized protein</fullName>
    </submittedName>
</protein>
<reference evidence="2" key="1">
    <citation type="journal article" date="2020" name="Fungal Divers.">
        <title>Resolving the Mortierellaceae phylogeny through synthesis of multi-gene phylogenetics and phylogenomics.</title>
        <authorList>
            <person name="Vandepol N."/>
            <person name="Liber J."/>
            <person name="Desiro A."/>
            <person name="Na H."/>
            <person name="Kennedy M."/>
            <person name="Barry K."/>
            <person name="Grigoriev I.V."/>
            <person name="Miller A.N."/>
            <person name="O'Donnell K."/>
            <person name="Stajich J.E."/>
            <person name="Bonito G."/>
        </authorList>
    </citation>
    <scope>NUCLEOTIDE SEQUENCE</scope>
    <source>
        <strain evidence="2">KOD1015</strain>
    </source>
</reference>
<dbReference type="AlphaFoldDB" id="A0A9P6KHW4"/>
<evidence type="ECO:0000313" key="2">
    <source>
        <dbReference type="EMBL" id="KAF9585488.1"/>
    </source>
</evidence>
<comment type="caution">
    <text evidence="2">The sequence shown here is derived from an EMBL/GenBank/DDBJ whole genome shotgun (WGS) entry which is preliminary data.</text>
</comment>
<gene>
    <name evidence="2" type="ORF">BGW38_002147</name>
</gene>
<dbReference type="Proteomes" id="UP000780801">
    <property type="component" value="Unassembled WGS sequence"/>
</dbReference>